<dbReference type="KEGG" id="mgl:MGL_2851"/>
<dbReference type="VEuPathDB" id="FungiDB:MGL_2851"/>
<dbReference type="OMA" id="MTQWDIK"/>
<dbReference type="Pfam" id="PF00076">
    <property type="entry name" value="RRM_1"/>
    <property type="match status" value="1"/>
</dbReference>
<dbReference type="GeneID" id="5854172"/>
<evidence type="ECO:0000256" key="3">
    <source>
        <dbReference type="ARBA" id="ARBA00023187"/>
    </source>
</evidence>
<dbReference type="FunFam" id="3.30.70.330:FF:000097">
    <property type="entry name" value="U2 snRNP auxiliary factor large subunit"/>
    <property type="match status" value="1"/>
</dbReference>
<feature type="domain" description="RRM" evidence="6">
    <location>
        <begin position="155"/>
        <end position="238"/>
    </location>
</feature>
<dbReference type="SMART" id="SM00360">
    <property type="entry name" value="RRM"/>
    <property type="match status" value="3"/>
</dbReference>
<dbReference type="RefSeq" id="XP_001729865.1">
    <property type="nucleotide sequence ID" value="XM_001729813.1"/>
</dbReference>
<dbReference type="GO" id="GO:0006397">
    <property type="term" value="P:mRNA processing"/>
    <property type="evidence" value="ECO:0007669"/>
    <property type="project" value="UniProtKB-KW"/>
</dbReference>
<evidence type="ECO:0000313" key="7">
    <source>
        <dbReference type="EMBL" id="EDP42651.1"/>
    </source>
</evidence>
<protein>
    <recommendedName>
        <fullName evidence="6">RRM domain-containing protein</fullName>
    </recommendedName>
</protein>
<dbReference type="GO" id="GO:0008380">
    <property type="term" value="P:RNA splicing"/>
    <property type="evidence" value="ECO:0007669"/>
    <property type="project" value="UniProtKB-KW"/>
</dbReference>
<dbReference type="Gene3D" id="3.30.70.330">
    <property type="match status" value="3"/>
</dbReference>
<reference evidence="7 8" key="1">
    <citation type="journal article" date="2007" name="Proc. Natl. Acad. Sci. U.S.A.">
        <title>Dandruff-associated Malassezia genomes reveal convergent and divergent virulence traits shared with plant and human fungal pathogens.</title>
        <authorList>
            <person name="Xu J."/>
            <person name="Saunders C.W."/>
            <person name="Hu P."/>
            <person name="Grant R.A."/>
            <person name="Boekhout T."/>
            <person name="Kuramae E.E."/>
            <person name="Kronstad J.W."/>
            <person name="Deangelis Y.M."/>
            <person name="Reeder N.L."/>
            <person name="Johnstone K.R."/>
            <person name="Leland M."/>
            <person name="Fieno A.M."/>
            <person name="Begley W.M."/>
            <person name="Sun Y."/>
            <person name="Lacey M.P."/>
            <person name="Chaudhary T."/>
            <person name="Keough T."/>
            <person name="Chu L."/>
            <person name="Sears R."/>
            <person name="Yuan B."/>
            <person name="Dawson T.L.Jr."/>
        </authorList>
    </citation>
    <scope>NUCLEOTIDE SEQUENCE [LARGE SCALE GENOMIC DNA]</scope>
    <source>
        <strain evidence="8">ATCC MYA-4612 / CBS 7966</strain>
    </source>
</reference>
<dbReference type="GO" id="GO:0003723">
    <property type="term" value="F:RNA binding"/>
    <property type="evidence" value="ECO:0007669"/>
    <property type="project" value="UniProtKB-UniRule"/>
</dbReference>
<keyword evidence="3" id="KW-0508">mRNA splicing</keyword>
<accession>A8Q645</accession>
<dbReference type="SUPFAM" id="SSF54928">
    <property type="entry name" value="RNA-binding domain, RBD"/>
    <property type="match status" value="2"/>
</dbReference>
<organism evidence="7 8">
    <name type="scientific">Malassezia globosa (strain ATCC MYA-4612 / CBS 7966)</name>
    <name type="common">Dandruff-associated fungus</name>
    <dbReference type="NCBI Taxonomy" id="425265"/>
    <lineage>
        <taxon>Eukaryota</taxon>
        <taxon>Fungi</taxon>
        <taxon>Dikarya</taxon>
        <taxon>Basidiomycota</taxon>
        <taxon>Ustilaginomycotina</taxon>
        <taxon>Malasseziomycetes</taxon>
        <taxon>Malasseziales</taxon>
        <taxon>Malasseziaceae</taxon>
        <taxon>Malassezia</taxon>
    </lineage>
</organism>
<evidence type="ECO:0000256" key="5">
    <source>
        <dbReference type="SAM" id="MobiDB-lite"/>
    </source>
</evidence>
<dbReference type="EMBL" id="AAYY01000010">
    <property type="protein sequence ID" value="EDP42651.1"/>
    <property type="molecule type" value="Genomic_DNA"/>
</dbReference>
<keyword evidence="2 4" id="KW-0694">RNA-binding</keyword>
<dbReference type="STRING" id="425265.A8Q645"/>
<comment type="caution">
    <text evidence="7">The sequence shown here is derived from an EMBL/GenBank/DDBJ whole genome shotgun (WGS) entry which is preliminary data.</text>
</comment>
<feature type="compositionally biased region" description="Basic residues" evidence="5">
    <location>
        <begin position="40"/>
        <end position="51"/>
    </location>
</feature>
<dbReference type="OrthoDB" id="10266058at2759"/>
<keyword evidence="8" id="KW-1185">Reference proteome</keyword>
<evidence type="ECO:0000259" key="6">
    <source>
        <dbReference type="PROSITE" id="PS50102"/>
    </source>
</evidence>
<dbReference type="InterPro" id="IPR035979">
    <property type="entry name" value="RBD_domain_sf"/>
</dbReference>
<evidence type="ECO:0000313" key="8">
    <source>
        <dbReference type="Proteomes" id="UP000008837"/>
    </source>
</evidence>
<evidence type="ECO:0000256" key="1">
    <source>
        <dbReference type="ARBA" id="ARBA00022664"/>
    </source>
</evidence>
<name>A8Q645_MALGO</name>
<dbReference type="AlphaFoldDB" id="A8Q645"/>
<keyword evidence="1" id="KW-0507">mRNA processing</keyword>
<dbReference type="InParanoid" id="A8Q645"/>
<feature type="region of interest" description="Disordered" evidence="5">
    <location>
        <begin position="1"/>
        <end position="79"/>
    </location>
</feature>
<dbReference type="FunCoup" id="A8Q645">
    <property type="interactions" value="502"/>
</dbReference>
<dbReference type="InterPro" id="IPR000504">
    <property type="entry name" value="RRM_dom"/>
</dbReference>
<dbReference type="PANTHER" id="PTHR23139">
    <property type="entry name" value="RNA-BINDING PROTEIN"/>
    <property type="match status" value="1"/>
</dbReference>
<dbReference type="InterPro" id="IPR012677">
    <property type="entry name" value="Nucleotide-bd_a/b_plait_sf"/>
</dbReference>
<dbReference type="Proteomes" id="UP000008837">
    <property type="component" value="Unassembled WGS sequence"/>
</dbReference>
<proteinExistence type="predicted"/>
<dbReference type="CDD" id="cd12232">
    <property type="entry name" value="RRM3_U2AF65"/>
    <property type="match status" value="1"/>
</dbReference>
<feature type="domain" description="RRM" evidence="6">
    <location>
        <begin position="260"/>
        <end position="338"/>
    </location>
</feature>
<gene>
    <name evidence="7" type="ORF">MGL_2851</name>
</gene>
<dbReference type="PROSITE" id="PS50102">
    <property type="entry name" value="RRM"/>
    <property type="match status" value="3"/>
</dbReference>
<feature type="domain" description="RRM" evidence="6">
    <location>
        <begin position="357"/>
        <end position="460"/>
    </location>
</feature>
<evidence type="ECO:0000256" key="4">
    <source>
        <dbReference type="PROSITE-ProRule" id="PRU00176"/>
    </source>
</evidence>
<evidence type="ECO:0000256" key="2">
    <source>
        <dbReference type="ARBA" id="ARBA00022884"/>
    </source>
</evidence>
<sequence>MSHAYGGGDYDDTARYSRRRYPYDASEGRSGGGSSDYDRRWRRGGSGHHQRGGGGGGRRSVVRTSPPPPGTIRLSDRPIAHSQWDVRAPGFEAVDALSAKATGLFGAPVNSGSSGMMMYGIRGAMPGTIPPSAMAELEATTSAAAFNASMYLETRRLHVSPVSSVKTSQQLRIFINAKMNERLLCSSGSLEPCYAVDMHLDEGYAYLEFRNPDEASNALLLDGVAFLGHRLHIERPKGYVGQDAVPAPGAIETSVPDGPNKLYIGNVPVFLNEQQVMELLKAFGDVRHFDLIRDPETQRSRGMAFCEFHEDAVTDLACEGLDGLEVGEQRLMVRRVNASTNTHTHEDTQETSDTPTRAMLMLNMVTTDELLDDTEYQDIKEDVHSECSRHGTVTSVYIPRPLAAAAGHATSADAASGMEPKGVGRVYVQFVHADECEAALRAIAGRQFDGRTVICAYVRDDAWPQAAAEAPAA</sequence>